<organism evidence="1">
    <name type="scientific">Anguilla anguilla</name>
    <name type="common">European freshwater eel</name>
    <name type="synonym">Muraena anguilla</name>
    <dbReference type="NCBI Taxonomy" id="7936"/>
    <lineage>
        <taxon>Eukaryota</taxon>
        <taxon>Metazoa</taxon>
        <taxon>Chordata</taxon>
        <taxon>Craniata</taxon>
        <taxon>Vertebrata</taxon>
        <taxon>Euteleostomi</taxon>
        <taxon>Actinopterygii</taxon>
        <taxon>Neopterygii</taxon>
        <taxon>Teleostei</taxon>
        <taxon>Anguilliformes</taxon>
        <taxon>Anguillidae</taxon>
        <taxon>Anguilla</taxon>
    </lineage>
</organism>
<name>A0A0E9WMR4_ANGAN</name>
<accession>A0A0E9WMR4</accession>
<proteinExistence type="predicted"/>
<dbReference type="AlphaFoldDB" id="A0A0E9WMR4"/>
<sequence>MFLFYSFFCFVREGGNLLRIKPLTLECFRSIYLLKELKTVIINSIARNEGPISASMFPVTFRFVGCVHLLLFVFPCFSLSRFTTVNLF</sequence>
<reference evidence="1" key="1">
    <citation type="submission" date="2014-11" db="EMBL/GenBank/DDBJ databases">
        <authorList>
            <person name="Amaro Gonzalez C."/>
        </authorList>
    </citation>
    <scope>NUCLEOTIDE SEQUENCE</scope>
</reference>
<evidence type="ECO:0000313" key="1">
    <source>
        <dbReference type="EMBL" id="JAH90845.1"/>
    </source>
</evidence>
<reference evidence="1" key="2">
    <citation type="journal article" date="2015" name="Fish Shellfish Immunol.">
        <title>Early steps in the European eel (Anguilla anguilla)-Vibrio vulnificus interaction in the gills: Role of the RtxA13 toxin.</title>
        <authorList>
            <person name="Callol A."/>
            <person name="Pajuelo D."/>
            <person name="Ebbesson L."/>
            <person name="Teles M."/>
            <person name="MacKenzie S."/>
            <person name="Amaro C."/>
        </authorList>
    </citation>
    <scope>NUCLEOTIDE SEQUENCE</scope>
</reference>
<dbReference type="EMBL" id="GBXM01017732">
    <property type="protein sequence ID" value="JAH90845.1"/>
    <property type="molecule type" value="Transcribed_RNA"/>
</dbReference>
<protein>
    <submittedName>
        <fullName evidence="1">Uncharacterized protein</fullName>
    </submittedName>
</protein>